<dbReference type="PRINTS" id="PR00420">
    <property type="entry name" value="RNGMNOXGNASE"/>
</dbReference>
<proteinExistence type="predicted"/>
<keyword evidence="2" id="KW-0503">Monooxygenase</keyword>
<sequence length="401" mass="43969">MTRHALISGASIGGPALAHELDARGWRTTIVERAPALRDEGQNIDVRGAGRVVLRRMGLEDAALAAGTTEVGLRIIGAGGATVAEFPAGENDIDGPTAELEILRGELSRLLYERTADRTDYRFEERIRDLDDHGDHVTATLANGERIDADLVVVAEGTRSRTRELVVPEVETTELGLVIAYLTIPRTPDDDRWWNWYHTERTLGISLRPDNHGTTRAMLSFLTDVRGLERLERPDQVMILRRTFADAGWQAARVLDALDDAPMYLDAVAQVRLPRWSTGRRVLLGDAAWATGPFGTGTTLALTGAHVLAGELEAHADHRVALERYEQVMRPFVAKAQDIRPSTIRWVNPSSRAALAVNNGAFRVAAGVQRRLGALTSRLFRPPADAVELPDYPVPAAVPSR</sequence>
<dbReference type="Pfam" id="PF01494">
    <property type="entry name" value="FAD_binding_3"/>
    <property type="match status" value="1"/>
</dbReference>
<dbReference type="InterPro" id="IPR051704">
    <property type="entry name" value="FAD_aromatic-hydroxylase"/>
</dbReference>
<feature type="domain" description="FAD-binding" evidence="1">
    <location>
        <begin position="5"/>
        <end position="336"/>
    </location>
</feature>
<dbReference type="Gene3D" id="3.50.50.60">
    <property type="entry name" value="FAD/NAD(P)-binding domain"/>
    <property type="match status" value="1"/>
</dbReference>
<keyword evidence="3" id="KW-1185">Reference proteome</keyword>
<dbReference type="RefSeq" id="WP_345413298.1">
    <property type="nucleotide sequence ID" value="NZ_BAABHO010000011.1"/>
</dbReference>
<keyword evidence="2" id="KW-0560">Oxidoreductase</keyword>
<dbReference type="EMBL" id="BAABHO010000011">
    <property type="protein sequence ID" value="GAA4784900.1"/>
    <property type="molecule type" value="Genomic_DNA"/>
</dbReference>
<dbReference type="PANTHER" id="PTHR46865">
    <property type="entry name" value="OXIDOREDUCTASE-RELATED"/>
    <property type="match status" value="1"/>
</dbReference>
<reference evidence="3" key="1">
    <citation type="journal article" date="2019" name="Int. J. Syst. Evol. Microbiol.">
        <title>The Global Catalogue of Microorganisms (GCM) 10K type strain sequencing project: providing services to taxonomists for standard genome sequencing and annotation.</title>
        <authorList>
            <consortium name="The Broad Institute Genomics Platform"/>
            <consortium name="The Broad Institute Genome Sequencing Center for Infectious Disease"/>
            <person name="Wu L."/>
            <person name="Ma J."/>
        </authorList>
    </citation>
    <scope>NUCLEOTIDE SEQUENCE [LARGE SCALE GENOMIC DNA]</scope>
    <source>
        <strain evidence="3">JCM 17979</strain>
    </source>
</reference>
<dbReference type="InterPro" id="IPR002938">
    <property type="entry name" value="FAD-bd"/>
</dbReference>
<dbReference type="Gene3D" id="3.30.9.10">
    <property type="entry name" value="D-Amino Acid Oxidase, subunit A, domain 2"/>
    <property type="match status" value="1"/>
</dbReference>
<comment type="caution">
    <text evidence="2">The sequence shown here is derived from an EMBL/GenBank/DDBJ whole genome shotgun (WGS) entry which is preliminary data.</text>
</comment>
<dbReference type="PANTHER" id="PTHR46865:SF2">
    <property type="entry name" value="MONOOXYGENASE"/>
    <property type="match status" value="1"/>
</dbReference>
<accession>A0ABP9AT08</accession>
<name>A0ABP9AT08_9PSEU</name>
<dbReference type="SUPFAM" id="SSF51905">
    <property type="entry name" value="FAD/NAD(P)-binding domain"/>
    <property type="match status" value="1"/>
</dbReference>
<dbReference type="GO" id="GO:0004497">
    <property type="term" value="F:monooxygenase activity"/>
    <property type="evidence" value="ECO:0007669"/>
    <property type="project" value="UniProtKB-KW"/>
</dbReference>
<protein>
    <submittedName>
        <fullName evidence="2">FAD-dependent monooxygenase</fullName>
    </submittedName>
</protein>
<dbReference type="Proteomes" id="UP001500928">
    <property type="component" value="Unassembled WGS sequence"/>
</dbReference>
<evidence type="ECO:0000259" key="1">
    <source>
        <dbReference type="Pfam" id="PF01494"/>
    </source>
</evidence>
<gene>
    <name evidence="2" type="ORF">GCM10023200_18320</name>
</gene>
<organism evidence="2 3">
    <name type="scientific">Actinomycetospora chlora</name>
    <dbReference type="NCBI Taxonomy" id="663608"/>
    <lineage>
        <taxon>Bacteria</taxon>
        <taxon>Bacillati</taxon>
        <taxon>Actinomycetota</taxon>
        <taxon>Actinomycetes</taxon>
        <taxon>Pseudonocardiales</taxon>
        <taxon>Pseudonocardiaceae</taxon>
        <taxon>Actinomycetospora</taxon>
    </lineage>
</organism>
<evidence type="ECO:0000313" key="3">
    <source>
        <dbReference type="Proteomes" id="UP001500928"/>
    </source>
</evidence>
<evidence type="ECO:0000313" key="2">
    <source>
        <dbReference type="EMBL" id="GAA4784900.1"/>
    </source>
</evidence>
<dbReference type="InterPro" id="IPR036188">
    <property type="entry name" value="FAD/NAD-bd_sf"/>
</dbReference>